<dbReference type="Gene3D" id="4.10.60.10">
    <property type="entry name" value="Zinc finger, CCHC-type"/>
    <property type="match status" value="1"/>
</dbReference>
<dbReference type="InterPro" id="IPR001878">
    <property type="entry name" value="Znf_CCHC"/>
</dbReference>
<feature type="region of interest" description="Disordered" evidence="2">
    <location>
        <begin position="1"/>
        <end position="23"/>
    </location>
</feature>
<gene>
    <name evidence="4" type="ORF">LELG_04667</name>
</gene>
<dbReference type="Pfam" id="PF17241">
    <property type="entry name" value="Retrotran_gag_4"/>
    <property type="match status" value="1"/>
</dbReference>
<name>A5E4X8_LODEL</name>
<keyword evidence="5" id="KW-1185">Reference proteome</keyword>
<dbReference type="GO" id="GO:0008270">
    <property type="term" value="F:zinc ion binding"/>
    <property type="evidence" value="ECO:0007669"/>
    <property type="project" value="UniProtKB-KW"/>
</dbReference>
<dbReference type="InterPro" id="IPR035179">
    <property type="entry name" value="DUF5314"/>
</dbReference>
<dbReference type="HOGENOM" id="CLU_577551_0_0_1"/>
<evidence type="ECO:0000313" key="4">
    <source>
        <dbReference type="EMBL" id="EDK46486.1"/>
    </source>
</evidence>
<feature type="region of interest" description="Disordered" evidence="2">
    <location>
        <begin position="276"/>
        <end position="297"/>
    </location>
</feature>
<evidence type="ECO:0000259" key="3">
    <source>
        <dbReference type="PROSITE" id="PS50158"/>
    </source>
</evidence>
<keyword evidence="1" id="KW-0863">Zinc-finger</keyword>
<sequence length="473" mass="53965">MSRPGINTNNKDDISPISDSRRNVQTQHVNLKVQNYLTQHVMGPLSRYSEMRVQEETKLRNKYNFKKWKRALLEYAAWTSQDLVNFINDSKPKRDTFTVNPDFNKIIHHLISRTVDDEIFKSINCKQLFGKEAYIWICSQYDTLESRDIFFMINDILNQAADSTKPSGERAKLFDQAWDYFLELDEDTKDCVKHLFWMHGQSPKVEEKFKEFNVQLSEKNLLGFADEDGVLNKKVNALDVVHPSTTKKICTDEKDVEEIWNIECFNCHGYGHKARACPSPRGRDKTEIGEGKSKKRRVSAMVQSNSNSSAFDAKGIAKQVIELKTATNWCGDKPTDPVVSTVVFANFSLPANALLLNMGTTASVVKDINALHFYQPFDTPRYARTSAGTPMKVLGCGMLILELRSFRIRIANVGYVPQLNYSVISARELIQDDENIVFSGDKVTHSTYGEIGTGLVMYECTMKVIYNTHHLLH</sequence>
<keyword evidence="1" id="KW-0862">Zinc</keyword>
<feature type="compositionally biased region" description="Basic and acidic residues" evidence="2">
    <location>
        <begin position="281"/>
        <end position="292"/>
    </location>
</feature>
<dbReference type="SUPFAM" id="SSF57756">
    <property type="entry name" value="Retrovirus zinc finger-like domains"/>
    <property type="match status" value="1"/>
</dbReference>
<evidence type="ECO:0000313" key="5">
    <source>
        <dbReference type="Proteomes" id="UP000001996"/>
    </source>
</evidence>
<feature type="domain" description="CCHC-type" evidence="3">
    <location>
        <begin position="264"/>
        <end position="279"/>
    </location>
</feature>
<dbReference type="Proteomes" id="UP000001996">
    <property type="component" value="Unassembled WGS sequence"/>
</dbReference>
<evidence type="ECO:0000256" key="1">
    <source>
        <dbReference type="PROSITE-ProRule" id="PRU00047"/>
    </source>
</evidence>
<evidence type="ECO:0000256" key="2">
    <source>
        <dbReference type="SAM" id="MobiDB-lite"/>
    </source>
</evidence>
<feature type="compositionally biased region" description="Basic and acidic residues" evidence="2">
    <location>
        <begin position="10"/>
        <end position="22"/>
    </location>
</feature>
<proteinExistence type="predicted"/>
<accession>A5E4X8</accession>
<reference evidence="4 5" key="1">
    <citation type="journal article" date="2009" name="Nature">
        <title>Evolution of pathogenicity and sexual reproduction in eight Candida genomes.</title>
        <authorList>
            <person name="Butler G."/>
            <person name="Rasmussen M.D."/>
            <person name="Lin M.F."/>
            <person name="Santos M.A."/>
            <person name="Sakthikumar S."/>
            <person name="Munro C.A."/>
            <person name="Rheinbay E."/>
            <person name="Grabherr M."/>
            <person name="Forche A."/>
            <person name="Reedy J.L."/>
            <person name="Agrafioti I."/>
            <person name="Arnaud M.B."/>
            <person name="Bates S."/>
            <person name="Brown A.J."/>
            <person name="Brunke S."/>
            <person name="Costanzo M.C."/>
            <person name="Fitzpatrick D.A."/>
            <person name="de Groot P.W."/>
            <person name="Harris D."/>
            <person name="Hoyer L.L."/>
            <person name="Hube B."/>
            <person name="Klis F.M."/>
            <person name="Kodira C."/>
            <person name="Lennard N."/>
            <person name="Logue M.E."/>
            <person name="Martin R."/>
            <person name="Neiman A.M."/>
            <person name="Nikolaou E."/>
            <person name="Quail M.A."/>
            <person name="Quinn J."/>
            <person name="Santos M.C."/>
            <person name="Schmitzberger F.F."/>
            <person name="Sherlock G."/>
            <person name="Shah P."/>
            <person name="Silverstein K.A."/>
            <person name="Skrzypek M.S."/>
            <person name="Soll D."/>
            <person name="Staggs R."/>
            <person name="Stansfield I."/>
            <person name="Stumpf M.P."/>
            <person name="Sudbery P.E."/>
            <person name="Srikantha T."/>
            <person name="Zeng Q."/>
            <person name="Berman J."/>
            <person name="Berriman M."/>
            <person name="Heitman J."/>
            <person name="Gow N.A."/>
            <person name="Lorenz M.C."/>
            <person name="Birren B.W."/>
            <person name="Kellis M."/>
            <person name="Cuomo C.A."/>
        </authorList>
    </citation>
    <scope>NUCLEOTIDE SEQUENCE [LARGE SCALE GENOMIC DNA]</scope>
    <source>
        <strain evidence="5">ATCC 11503 / BCRC 21390 / CBS 2605 / JCM 1781 / NBRC 1676 / NRRL YB-4239</strain>
    </source>
</reference>
<dbReference type="AlphaFoldDB" id="A5E4X8"/>
<organism evidence="4 5">
    <name type="scientific">Lodderomyces elongisporus (strain ATCC 11503 / CBS 2605 / JCM 1781 / NBRC 1676 / NRRL YB-4239)</name>
    <name type="common">Yeast</name>
    <name type="synonym">Saccharomyces elongisporus</name>
    <dbReference type="NCBI Taxonomy" id="379508"/>
    <lineage>
        <taxon>Eukaryota</taxon>
        <taxon>Fungi</taxon>
        <taxon>Dikarya</taxon>
        <taxon>Ascomycota</taxon>
        <taxon>Saccharomycotina</taxon>
        <taxon>Pichiomycetes</taxon>
        <taxon>Debaryomycetaceae</taxon>
        <taxon>Candida/Lodderomyces clade</taxon>
        <taxon>Lodderomyces</taxon>
    </lineage>
</organism>
<dbReference type="VEuPathDB" id="FungiDB:LELG_04667"/>
<dbReference type="EMBL" id="CH981530">
    <property type="protein sequence ID" value="EDK46486.1"/>
    <property type="molecule type" value="Genomic_DNA"/>
</dbReference>
<dbReference type="InParanoid" id="A5E4X8"/>
<dbReference type="PROSITE" id="PS50158">
    <property type="entry name" value="ZF_CCHC"/>
    <property type="match status" value="1"/>
</dbReference>
<protein>
    <recommendedName>
        <fullName evidence="3">CCHC-type domain-containing protein</fullName>
    </recommendedName>
</protein>
<dbReference type="InterPro" id="IPR036875">
    <property type="entry name" value="Znf_CCHC_sf"/>
</dbReference>
<dbReference type="GO" id="GO:0003676">
    <property type="term" value="F:nucleic acid binding"/>
    <property type="evidence" value="ECO:0007669"/>
    <property type="project" value="InterPro"/>
</dbReference>
<keyword evidence="1" id="KW-0479">Metal-binding</keyword>